<sequence length="98" mass="10631">MNQTILSARIAEAQALRYTPAGLPALDLRLEHESEALEAGSPRQVRVEIRAVAFGTDAETLARQAIGSGLRFTGFLAAPRHGKHPVLHIQSFQQDSNS</sequence>
<gene>
    <name evidence="4 5" type="primary">priB</name>
    <name evidence="5" type="ORF">JJB11_15105</name>
</gene>
<dbReference type="NCBIfam" id="TIGR04418">
    <property type="entry name" value="PriB_gamma"/>
    <property type="match status" value="1"/>
</dbReference>
<dbReference type="Proteomes" id="UP000630528">
    <property type="component" value="Unassembled WGS sequence"/>
</dbReference>
<comment type="similarity">
    <text evidence="4">Belongs to the PriB family.</text>
</comment>
<reference evidence="5" key="1">
    <citation type="journal article" date="2012" name="J. Microbiol. Biotechnol.">
        <title>Ramlibacter ginsenosidimutans sp. nov., with ginsenoside-converting activity.</title>
        <authorList>
            <person name="Wang L."/>
            <person name="An D.S."/>
            <person name="Kim S.G."/>
            <person name="Jin F.X."/>
            <person name="Kim S.C."/>
            <person name="Lee S.T."/>
            <person name="Im W.T."/>
        </authorList>
    </citation>
    <scope>NUCLEOTIDE SEQUENCE</scope>
    <source>
        <strain evidence="5">KACC 17527</strain>
    </source>
</reference>
<evidence type="ECO:0000256" key="3">
    <source>
        <dbReference type="ARBA" id="ARBA00023125"/>
    </source>
</evidence>
<evidence type="ECO:0000256" key="2">
    <source>
        <dbReference type="ARBA" id="ARBA00022705"/>
    </source>
</evidence>
<proteinExistence type="inferred from homology"/>
<organism evidence="5 6">
    <name type="scientific">Ramlibacter ginsenosidimutans</name>
    <dbReference type="NCBI Taxonomy" id="502333"/>
    <lineage>
        <taxon>Bacteria</taxon>
        <taxon>Pseudomonadati</taxon>
        <taxon>Pseudomonadota</taxon>
        <taxon>Betaproteobacteria</taxon>
        <taxon>Burkholderiales</taxon>
        <taxon>Comamonadaceae</taxon>
        <taxon>Ramlibacter</taxon>
    </lineage>
</organism>
<dbReference type="GO" id="GO:0006269">
    <property type="term" value="P:DNA replication, synthesis of primer"/>
    <property type="evidence" value="ECO:0007669"/>
    <property type="project" value="UniProtKB-KW"/>
</dbReference>
<keyword evidence="1 4" id="KW-0639">Primosome</keyword>
<dbReference type="EMBL" id="JAEPWM010000006">
    <property type="protein sequence ID" value="MBK6007426.1"/>
    <property type="molecule type" value="Genomic_DNA"/>
</dbReference>
<dbReference type="RefSeq" id="WP_201172885.1">
    <property type="nucleotide sequence ID" value="NZ_JAEPWM010000006.1"/>
</dbReference>
<name>A0A934TUT7_9BURK</name>
<dbReference type="SUPFAM" id="SSF50249">
    <property type="entry name" value="Nucleic acid-binding proteins"/>
    <property type="match status" value="1"/>
</dbReference>
<comment type="caution">
    <text evidence="5">The sequence shown here is derived from an EMBL/GenBank/DDBJ whole genome shotgun (WGS) entry which is preliminary data.</text>
</comment>
<keyword evidence="2 4" id="KW-0235">DNA replication</keyword>
<dbReference type="InterPro" id="IPR000424">
    <property type="entry name" value="Primosome_PriB/ssb"/>
</dbReference>
<dbReference type="HAMAP" id="MF_00720">
    <property type="entry name" value="PriB"/>
    <property type="match status" value="1"/>
</dbReference>
<evidence type="ECO:0000256" key="1">
    <source>
        <dbReference type="ARBA" id="ARBA00022515"/>
    </source>
</evidence>
<dbReference type="AlphaFoldDB" id="A0A934TUT7"/>
<dbReference type="Gene3D" id="2.40.50.140">
    <property type="entry name" value="Nucleic acid-binding proteins"/>
    <property type="match status" value="1"/>
</dbReference>
<reference evidence="5" key="2">
    <citation type="submission" date="2021-01" db="EMBL/GenBank/DDBJ databases">
        <authorList>
            <person name="Kang M."/>
        </authorList>
    </citation>
    <scope>NUCLEOTIDE SEQUENCE</scope>
    <source>
        <strain evidence="5">KACC 17527</strain>
    </source>
</reference>
<keyword evidence="3 4" id="KW-0238">DNA-binding</keyword>
<dbReference type="PIRSF" id="PIRSF003135">
    <property type="entry name" value="Primosomal_n"/>
    <property type="match status" value="1"/>
</dbReference>
<keyword evidence="6" id="KW-1185">Reference proteome</keyword>
<evidence type="ECO:0000313" key="5">
    <source>
        <dbReference type="EMBL" id="MBK6007426.1"/>
    </source>
</evidence>
<dbReference type="InterPro" id="IPR012340">
    <property type="entry name" value="NA-bd_OB-fold"/>
</dbReference>
<dbReference type="GO" id="GO:0003697">
    <property type="term" value="F:single-stranded DNA binding"/>
    <property type="evidence" value="ECO:0007669"/>
    <property type="project" value="UniProtKB-UniRule"/>
</dbReference>
<evidence type="ECO:0000313" key="6">
    <source>
        <dbReference type="Proteomes" id="UP000630528"/>
    </source>
</evidence>
<protein>
    <recommendedName>
        <fullName evidence="4">Replication restart protein PriB</fullName>
    </recommendedName>
</protein>
<dbReference type="InterPro" id="IPR023646">
    <property type="entry name" value="Prisomal_replication_PriB"/>
</dbReference>
<dbReference type="PROSITE" id="PS50935">
    <property type="entry name" value="SSB"/>
    <property type="match status" value="1"/>
</dbReference>
<evidence type="ECO:0000256" key="4">
    <source>
        <dbReference type="HAMAP-Rule" id="MF_00720"/>
    </source>
</evidence>
<dbReference type="GO" id="GO:1990077">
    <property type="term" value="C:primosome complex"/>
    <property type="evidence" value="ECO:0007669"/>
    <property type="project" value="UniProtKB-UniRule"/>
</dbReference>
<accession>A0A934TUT7</accession>
<dbReference type="Pfam" id="PF22657">
    <property type="entry name" value="SSB_1"/>
    <property type="match status" value="1"/>
</dbReference>
<comment type="function">
    <text evidence="4">Involved in the restart of stalled replication forks, which reloads the replicative helicase on sites other than the origin of replication; the PriA-PriB pathway is the major replication restart pathway. During primosome assembly it facilitates complex formation between PriA and DnaT on DNA; stabilizes PriA on DNA. Stimulates the DNA unwinding activity of PriA helicase.</text>
</comment>
<comment type="subunit">
    <text evidence="4">Homodimer. Interacts with PriA and DnaT. Component of the replication restart primosome. Primosome assembly occurs via a 'hand-off' mechanism. PriA binds to replication forks, subsequently PriB then DnaT bind; DnaT then displaces ssDNA to generate the helicase loading substrate.</text>
</comment>